<accession>A0A9W8CDW4</accession>
<dbReference type="EMBL" id="MU630294">
    <property type="protein sequence ID" value="KAJ1254172.1"/>
    <property type="molecule type" value="Genomic_DNA"/>
</dbReference>
<evidence type="ECO:0000313" key="1">
    <source>
        <dbReference type="EMBL" id="KAJ1254172.1"/>
    </source>
</evidence>
<dbReference type="Proteomes" id="UP001164776">
    <property type="component" value="Unassembled WGS sequence"/>
</dbReference>
<keyword evidence="2" id="KW-1185">Reference proteome</keyword>
<reference evidence="1 2" key="1">
    <citation type="submission" date="2022-10" db="EMBL/GenBank/DDBJ databases">
        <title>WGS assembly of Paspalum vaginatum 540-79.</title>
        <authorList>
            <person name="Sun G."/>
            <person name="Wase N."/>
            <person name="Shu S."/>
            <person name="Jenkins J."/>
            <person name="Zhou B."/>
            <person name="Torres-Rodriguez J."/>
            <person name="Chen C."/>
            <person name="Sandor L."/>
            <person name="Plott C."/>
            <person name="Yoshinga Y."/>
            <person name="Daum C."/>
            <person name="Qi P."/>
            <person name="Barry K."/>
            <person name="Lipzen A."/>
            <person name="Berry L."/>
            <person name="Pedersen C."/>
            <person name="Gottilla T."/>
            <person name="Foltz A."/>
            <person name="Yu H."/>
            <person name="O'Malley R."/>
            <person name="Zhang C."/>
            <person name="Devos K."/>
            <person name="Sigmon B."/>
            <person name="Yu B."/>
            <person name="Obata T."/>
            <person name="Schmutz J."/>
            <person name="Schnable J."/>
        </authorList>
    </citation>
    <scope>NUCLEOTIDE SEQUENCE [LARGE SCALE GENOMIC DNA]</scope>
    <source>
        <strain evidence="2">cv. 540-79</strain>
    </source>
</reference>
<organism evidence="1 2">
    <name type="scientific">Paspalum vaginatum</name>
    <name type="common">seashore paspalum</name>
    <dbReference type="NCBI Taxonomy" id="158149"/>
    <lineage>
        <taxon>Eukaryota</taxon>
        <taxon>Viridiplantae</taxon>
        <taxon>Streptophyta</taxon>
        <taxon>Embryophyta</taxon>
        <taxon>Tracheophyta</taxon>
        <taxon>Spermatophyta</taxon>
        <taxon>Magnoliopsida</taxon>
        <taxon>Liliopsida</taxon>
        <taxon>Poales</taxon>
        <taxon>Poaceae</taxon>
        <taxon>PACMAD clade</taxon>
        <taxon>Panicoideae</taxon>
        <taxon>Andropogonodae</taxon>
        <taxon>Paspaleae</taxon>
        <taxon>Paspalinae</taxon>
        <taxon>Paspalum</taxon>
    </lineage>
</organism>
<sequence length="102" mass="11356">MRMKSSTDLGVILFFCHLSFSIGEEADLIVILKQKSTLRLQMTLAHVCLLVLYCSGAGPSECSPIDHRTNVDLEMFFLRMILHMCSTSLEVSIERSTETGAS</sequence>
<comment type="caution">
    <text evidence="1">The sequence shown here is derived from an EMBL/GenBank/DDBJ whole genome shotgun (WGS) entry which is preliminary data.</text>
</comment>
<protein>
    <submittedName>
        <fullName evidence="1">Uncharacterized protein</fullName>
    </submittedName>
</protein>
<gene>
    <name evidence="1" type="ORF">BS78_K110000</name>
</gene>
<evidence type="ECO:0000313" key="2">
    <source>
        <dbReference type="Proteomes" id="UP001164776"/>
    </source>
</evidence>
<dbReference type="AlphaFoldDB" id="A0A9W8CDW4"/>
<proteinExistence type="predicted"/>
<name>A0A9W8CDW4_9POAL</name>